<comment type="caution">
    <text evidence="3">The sequence shown here is derived from an EMBL/GenBank/DDBJ whole genome shotgun (WGS) entry which is preliminary data.</text>
</comment>
<protein>
    <submittedName>
        <fullName evidence="3">Uncharacterized protein</fullName>
    </submittedName>
</protein>
<reference evidence="3" key="1">
    <citation type="submission" date="2020-10" db="EMBL/GenBank/DDBJ databases">
        <authorList>
            <person name="Kikuchi T."/>
        </authorList>
    </citation>
    <scope>NUCLEOTIDE SEQUENCE</scope>
    <source>
        <strain evidence="3">NKZ352</strain>
    </source>
</reference>
<sequence>MLRRQIGTLLKLVLLLFVAPRNLRAQRRDSLEDIPSYIEEPTPIPKGIFHYSDTAQNIQSKFRVPDFEALDPIRVAADLMSSAVKADTDRHTLAGFQIPISLTGRPLNLQLDGQSRAGVSLAESMRGDQKPKKNSAEVRKTEPRSEMTPEARNAFHKAREVCIRQTESSCDEALDTFHRVRYGKSLLVDEETQGFTQIIEDRLREMDKTSTDAAPSSSSEQEEEEEEKEEDDFPDEEREEHPFSNIRLLSSRKSPPRRTIPLRPTVHDKARQFLRRIT</sequence>
<feature type="region of interest" description="Disordered" evidence="1">
    <location>
        <begin position="118"/>
        <end position="153"/>
    </location>
</feature>
<evidence type="ECO:0000256" key="2">
    <source>
        <dbReference type="SAM" id="SignalP"/>
    </source>
</evidence>
<accession>A0A8S1H695</accession>
<feature type="chain" id="PRO_5035808634" evidence="2">
    <location>
        <begin position="26"/>
        <end position="278"/>
    </location>
</feature>
<feature type="signal peptide" evidence="2">
    <location>
        <begin position="1"/>
        <end position="25"/>
    </location>
</feature>
<dbReference type="Proteomes" id="UP000835052">
    <property type="component" value="Unassembled WGS sequence"/>
</dbReference>
<dbReference type="EMBL" id="CAJGYM010000018">
    <property type="protein sequence ID" value="CAD6190867.1"/>
    <property type="molecule type" value="Genomic_DNA"/>
</dbReference>
<evidence type="ECO:0000256" key="1">
    <source>
        <dbReference type="SAM" id="MobiDB-lite"/>
    </source>
</evidence>
<gene>
    <name evidence="3" type="ORF">CAUJ_LOCUS6786</name>
</gene>
<evidence type="ECO:0000313" key="4">
    <source>
        <dbReference type="Proteomes" id="UP000835052"/>
    </source>
</evidence>
<name>A0A8S1H695_9PELO</name>
<evidence type="ECO:0000313" key="3">
    <source>
        <dbReference type="EMBL" id="CAD6190867.1"/>
    </source>
</evidence>
<keyword evidence="4" id="KW-1185">Reference proteome</keyword>
<dbReference type="OrthoDB" id="5919772at2759"/>
<keyword evidence="2" id="KW-0732">Signal</keyword>
<feature type="compositionally biased region" description="Basic and acidic residues" evidence="1">
    <location>
        <begin position="125"/>
        <end position="149"/>
    </location>
</feature>
<feature type="region of interest" description="Disordered" evidence="1">
    <location>
        <begin position="207"/>
        <end position="278"/>
    </location>
</feature>
<dbReference type="AlphaFoldDB" id="A0A8S1H695"/>
<organism evidence="3 4">
    <name type="scientific">Caenorhabditis auriculariae</name>
    <dbReference type="NCBI Taxonomy" id="2777116"/>
    <lineage>
        <taxon>Eukaryota</taxon>
        <taxon>Metazoa</taxon>
        <taxon>Ecdysozoa</taxon>
        <taxon>Nematoda</taxon>
        <taxon>Chromadorea</taxon>
        <taxon>Rhabditida</taxon>
        <taxon>Rhabditina</taxon>
        <taxon>Rhabditomorpha</taxon>
        <taxon>Rhabditoidea</taxon>
        <taxon>Rhabditidae</taxon>
        <taxon>Peloderinae</taxon>
        <taxon>Caenorhabditis</taxon>
    </lineage>
</organism>
<feature type="compositionally biased region" description="Acidic residues" evidence="1">
    <location>
        <begin position="220"/>
        <end position="238"/>
    </location>
</feature>
<proteinExistence type="predicted"/>